<dbReference type="CDD" id="cd07731">
    <property type="entry name" value="ComA-like_MBL-fold"/>
    <property type="match status" value="1"/>
</dbReference>
<evidence type="ECO:0000313" key="9">
    <source>
        <dbReference type="Proteomes" id="UP001166947"/>
    </source>
</evidence>
<gene>
    <name evidence="8" type="ORF">NXS09_02970</name>
</gene>
<feature type="transmembrane region" description="Helical" evidence="6">
    <location>
        <begin position="368"/>
        <end position="388"/>
    </location>
</feature>
<dbReference type="Pfam" id="PF13567">
    <property type="entry name" value="DUF4131"/>
    <property type="match status" value="1"/>
</dbReference>
<dbReference type="InterPro" id="IPR036866">
    <property type="entry name" value="RibonucZ/Hydroxyglut_hydro"/>
</dbReference>
<dbReference type="NCBIfam" id="TIGR00361">
    <property type="entry name" value="ComEC_Rec2"/>
    <property type="match status" value="1"/>
</dbReference>
<dbReference type="PANTHER" id="PTHR30619:SF1">
    <property type="entry name" value="RECOMBINATION PROTEIN 2"/>
    <property type="match status" value="1"/>
</dbReference>
<organism evidence="8 9">
    <name type="scientific">Neisseria montereyensis</name>
    <dbReference type="NCBI Taxonomy" id="2973938"/>
    <lineage>
        <taxon>Bacteria</taxon>
        <taxon>Pseudomonadati</taxon>
        <taxon>Pseudomonadota</taxon>
        <taxon>Betaproteobacteria</taxon>
        <taxon>Neisseriales</taxon>
        <taxon>Neisseriaceae</taxon>
        <taxon>Neisseria</taxon>
    </lineage>
</organism>
<evidence type="ECO:0000259" key="7">
    <source>
        <dbReference type="SMART" id="SM00849"/>
    </source>
</evidence>
<keyword evidence="5 6" id="KW-0472">Membrane</keyword>
<feature type="transmembrane region" description="Helical" evidence="6">
    <location>
        <begin position="227"/>
        <end position="247"/>
    </location>
</feature>
<feature type="transmembrane region" description="Helical" evidence="6">
    <location>
        <begin position="400"/>
        <end position="423"/>
    </location>
</feature>
<accession>A0ABT2FAR6</accession>
<keyword evidence="4 6" id="KW-1133">Transmembrane helix</keyword>
<sequence length="746" mass="82433">MRGLGLPLWVAGVVVSFALPIVPPWAWSIALWLVLLAASWRFRAAGWAWICLSGVLYGIGHTQWQLAKQWPLSEEVVAVPLTVQVIDLPQADERRIRFIADAVDESGKHFRLRLSDYHLRDWPAGSRWQVRARVRAPVGEVNLRGLNREAWALASGFDGLGTVGKERRHLSDSTGGLLGMREAISLNWQQTDMRGYDFSDGLSLMRALSLGEKSALRADVWQTFRPLGLNHLVSISGLHVGMVALLAGWLMKQILRLWPFVPKIPRLWILAAGLTAALLYAGLAGFSVPTQRSVLMLSALAWAWWRGNGVAAWRGWWQALALVLLFSPQAVLSAGLWLSFGLVGALLWVSSGRLKTDKGWRQVLRAQWAVSVLSVVALGSIFASLPLISPLVNMVAVPWFSWVLVPLALLASLLPFPTLQWLAAGAGEYTLRALAYMAQGAPEYAVAAAPSYLLLLAVVSAWLLLLPRGSGWKPFACLVLLGFVAYRPPEVGQGHLKITVWDAGQGLSVWMQTHRHHLLFDTGTEPTAVMNILPSLNAAGVRRLDMLVLSHHDADHDGGFRQVNQAKKPQLIMAGQPEFYTGASLCEERYWFWDGVYFEFLRLSETLAREDNDKSCVLRVLADGQSLLVTGDLRKQGESALVNTFGEKLYSQVLVLGHHGSGSSSSGRFLNTVSPRYAVASSGYANPYKHPAKAVRRRLRAHGITLLRTDLSGALVFELGDDGQDIFRGRLKGLKPYWQKKPFNEK</sequence>
<dbReference type="Proteomes" id="UP001166947">
    <property type="component" value="Unassembled WGS sequence"/>
</dbReference>
<keyword evidence="9" id="KW-1185">Reference proteome</keyword>
<protein>
    <submittedName>
        <fullName evidence="8">DNA internalization-related competence protein ComEC/Rec2</fullName>
    </submittedName>
</protein>
<dbReference type="Pfam" id="PF00753">
    <property type="entry name" value="Lactamase_B"/>
    <property type="match status" value="1"/>
</dbReference>
<feature type="transmembrane region" description="Helical" evidence="6">
    <location>
        <begin position="293"/>
        <end position="313"/>
    </location>
</feature>
<dbReference type="NCBIfam" id="TIGR00360">
    <property type="entry name" value="ComEC_N-term"/>
    <property type="match status" value="1"/>
</dbReference>
<dbReference type="Pfam" id="PF03772">
    <property type="entry name" value="Competence"/>
    <property type="match status" value="1"/>
</dbReference>
<dbReference type="RefSeq" id="WP_259291070.1">
    <property type="nucleotide sequence ID" value="NZ_JANUXW010000002.1"/>
</dbReference>
<dbReference type="InterPro" id="IPR035681">
    <property type="entry name" value="ComA-like_MBL"/>
</dbReference>
<dbReference type="Gene3D" id="3.60.15.10">
    <property type="entry name" value="Ribonuclease Z/Hydroxyacylglutathione hydrolase-like"/>
    <property type="match status" value="1"/>
</dbReference>
<feature type="transmembrane region" description="Helical" evidence="6">
    <location>
        <begin position="444"/>
        <end position="465"/>
    </location>
</feature>
<dbReference type="EMBL" id="JANUXW010000002">
    <property type="protein sequence ID" value="MCS4533261.1"/>
    <property type="molecule type" value="Genomic_DNA"/>
</dbReference>
<evidence type="ECO:0000256" key="3">
    <source>
        <dbReference type="ARBA" id="ARBA00022692"/>
    </source>
</evidence>
<keyword evidence="3 6" id="KW-0812">Transmembrane</keyword>
<feature type="transmembrane region" description="Helical" evidence="6">
    <location>
        <begin position="319"/>
        <end position="348"/>
    </location>
</feature>
<feature type="domain" description="Metallo-beta-lactamase" evidence="7">
    <location>
        <begin position="505"/>
        <end position="684"/>
    </location>
</feature>
<dbReference type="SMART" id="SM00849">
    <property type="entry name" value="Lactamase_B"/>
    <property type="match status" value="1"/>
</dbReference>
<comment type="caution">
    <text evidence="8">The sequence shown here is derived from an EMBL/GenBank/DDBJ whole genome shotgun (WGS) entry which is preliminary data.</text>
</comment>
<evidence type="ECO:0000256" key="5">
    <source>
        <dbReference type="ARBA" id="ARBA00023136"/>
    </source>
</evidence>
<evidence type="ECO:0000256" key="2">
    <source>
        <dbReference type="ARBA" id="ARBA00022475"/>
    </source>
</evidence>
<dbReference type="PANTHER" id="PTHR30619">
    <property type="entry name" value="DNA INTERNALIZATION/COMPETENCE PROTEIN COMEC/REC2"/>
    <property type="match status" value="1"/>
</dbReference>
<evidence type="ECO:0000256" key="1">
    <source>
        <dbReference type="ARBA" id="ARBA00004651"/>
    </source>
</evidence>
<comment type="subcellular location">
    <subcellularLocation>
        <location evidence="1">Cell membrane</location>
        <topology evidence="1">Multi-pass membrane protein</topology>
    </subcellularLocation>
</comment>
<dbReference type="InterPro" id="IPR025405">
    <property type="entry name" value="DUF4131"/>
</dbReference>
<dbReference type="InterPro" id="IPR004477">
    <property type="entry name" value="ComEC_N"/>
</dbReference>
<evidence type="ECO:0000256" key="6">
    <source>
        <dbReference type="SAM" id="Phobius"/>
    </source>
</evidence>
<name>A0ABT2FAR6_9NEIS</name>
<dbReference type="InterPro" id="IPR001279">
    <property type="entry name" value="Metallo-B-lactamas"/>
</dbReference>
<feature type="transmembrane region" description="Helical" evidence="6">
    <location>
        <begin position="42"/>
        <end position="60"/>
    </location>
</feature>
<reference evidence="8" key="2">
    <citation type="journal article" date="2023" name="Curr. Microbiol.">
        <title>Neisseria montereyensis sp. nov., Isolated from Oropharynx of California Sea Lion (Zalophus californianus): Genomic, Phylogenetic, and Phenotypic Study.</title>
        <authorList>
            <person name="Volokhov D.V."/>
            <person name="Zagorodnyaya T.A."/>
            <person name="Furtak V.A."/>
            <person name="Nattanmai G."/>
            <person name="Randall L."/>
            <person name="Jose S."/>
            <person name="Gao Y."/>
            <person name="Gulland F.M."/>
            <person name="Eisenberg T."/>
            <person name="Delmonte P."/>
            <person name="Blom J."/>
            <person name="Mitchell K.K."/>
        </authorList>
    </citation>
    <scope>NUCLEOTIDE SEQUENCE</scope>
    <source>
        <strain evidence="8">CSL10203-ORH2</strain>
    </source>
</reference>
<dbReference type="InterPro" id="IPR052159">
    <property type="entry name" value="Competence_DNA_uptake"/>
</dbReference>
<keyword evidence="2" id="KW-1003">Cell membrane</keyword>
<evidence type="ECO:0000256" key="4">
    <source>
        <dbReference type="ARBA" id="ARBA00022989"/>
    </source>
</evidence>
<dbReference type="InterPro" id="IPR004797">
    <property type="entry name" value="Competence_ComEC/Rec2"/>
</dbReference>
<feature type="transmembrane region" description="Helical" evidence="6">
    <location>
        <begin position="267"/>
        <end position="286"/>
    </location>
</feature>
<proteinExistence type="predicted"/>
<reference evidence="8" key="1">
    <citation type="submission" date="2022-08" db="EMBL/GenBank/DDBJ databases">
        <authorList>
            <person name="Volokhov D.V."/>
            <person name="Furtak V.A."/>
            <person name="Zagorodnyaya T.A."/>
        </authorList>
    </citation>
    <scope>NUCLEOTIDE SEQUENCE</scope>
    <source>
        <strain evidence="8">CSL10203-ORH2</strain>
    </source>
</reference>
<dbReference type="SUPFAM" id="SSF56281">
    <property type="entry name" value="Metallo-hydrolase/oxidoreductase"/>
    <property type="match status" value="1"/>
</dbReference>
<evidence type="ECO:0000313" key="8">
    <source>
        <dbReference type="EMBL" id="MCS4533261.1"/>
    </source>
</evidence>